<keyword evidence="1" id="KW-1133">Transmembrane helix</keyword>
<feature type="transmembrane region" description="Helical" evidence="1">
    <location>
        <begin position="54"/>
        <end position="74"/>
    </location>
</feature>
<keyword evidence="3" id="KW-1185">Reference proteome</keyword>
<protein>
    <submittedName>
        <fullName evidence="2">Uncharacterized protein</fullName>
    </submittedName>
</protein>
<comment type="caution">
    <text evidence="2">The sequence shown here is derived from an EMBL/GenBank/DDBJ whole genome shotgun (WGS) entry which is preliminary data.</text>
</comment>
<sequence>MEIVQKKKSNKHTFTFKDDHFNFAYEDKSGSGDTDMNYADFPQKSSIQIEQNEWLRNVGYLWCALGVFQLGYAIYSDASISGKGFWIMIGLVCVVWARFSKVKYSVFKAERGNVFVIHDKNHEKIINELNARRKSQLLDWYGEVNSENELEQEIDKFKWLVEQEVISKEESEKKIALAELLNKENYELPGERLN</sequence>
<proteinExistence type="predicted"/>
<dbReference type="RefSeq" id="WP_064665969.1">
    <property type="nucleotide sequence ID" value="NZ_BDDT01000003.1"/>
</dbReference>
<keyword evidence="1" id="KW-0472">Membrane</keyword>
<dbReference type="Proteomes" id="UP000707245">
    <property type="component" value="Unassembled WGS sequence"/>
</dbReference>
<keyword evidence="1" id="KW-0812">Transmembrane</keyword>
<dbReference type="EMBL" id="RRZA01000066">
    <property type="protein sequence ID" value="MBE0459183.1"/>
    <property type="molecule type" value="Genomic_DNA"/>
</dbReference>
<evidence type="ECO:0000256" key="1">
    <source>
        <dbReference type="SAM" id="Phobius"/>
    </source>
</evidence>
<feature type="transmembrane region" description="Helical" evidence="1">
    <location>
        <begin position="80"/>
        <end position="99"/>
    </location>
</feature>
<organism evidence="2 3">
    <name type="scientific">Pseudoalteromonas prydzensis</name>
    <dbReference type="NCBI Taxonomy" id="182141"/>
    <lineage>
        <taxon>Bacteria</taxon>
        <taxon>Pseudomonadati</taxon>
        <taxon>Pseudomonadota</taxon>
        <taxon>Gammaproteobacteria</taxon>
        <taxon>Alteromonadales</taxon>
        <taxon>Pseudoalteromonadaceae</taxon>
        <taxon>Pseudoalteromonas</taxon>
    </lineage>
</organism>
<evidence type="ECO:0000313" key="3">
    <source>
        <dbReference type="Proteomes" id="UP000707245"/>
    </source>
</evidence>
<gene>
    <name evidence="2" type="ORF">EI167_17415</name>
</gene>
<evidence type="ECO:0000313" key="2">
    <source>
        <dbReference type="EMBL" id="MBE0459183.1"/>
    </source>
</evidence>
<accession>A0ABR9FQS3</accession>
<name>A0ABR9FQS3_9GAMM</name>
<reference evidence="2 3" key="1">
    <citation type="submission" date="2020-07" db="EMBL/GenBank/DDBJ databases">
        <title>Halophilic bacteria isolated from french cheeses.</title>
        <authorList>
            <person name="Kothe C.I."/>
            <person name="Farah-Kraiem B."/>
            <person name="Renault P."/>
            <person name="Dridi B."/>
        </authorList>
    </citation>
    <scope>NUCLEOTIDE SEQUENCE [LARGE SCALE GENOMIC DNA]</scope>
    <source>
        <strain evidence="2 3">FME14</strain>
    </source>
</reference>
<dbReference type="GeneID" id="303293453"/>